<comment type="caution">
    <text evidence="1">The sequence shown here is derived from an EMBL/GenBank/DDBJ whole genome shotgun (WGS) entry which is preliminary data.</text>
</comment>
<keyword evidence="2" id="KW-1185">Reference proteome</keyword>
<reference evidence="1 2" key="1">
    <citation type="journal article" date="2014" name="Genome Announc.">
        <title>Draft Genome Sequence of Paenibacillus pini JCM 16418T, Isolated from the Rhizosphere of Pine Tree.</title>
        <authorList>
            <person name="Yuki M."/>
            <person name="Oshima K."/>
            <person name="Suda W."/>
            <person name="Oshida Y."/>
            <person name="Kitamura K."/>
            <person name="Iida Y."/>
            <person name="Hattori M."/>
            <person name="Ohkuma M."/>
        </authorList>
    </citation>
    <scope>NUCLEOTIDE SEQUENCE [LARGE SCALE GENOMIC DNA]</scope>
    <source>
        <strain evidence="1 2">JCM 16418</strain>
    </source>
</reference>
<dbReference type="STRING" id="1236976.JCM16418_1941"/>
<dbReference type="Proteomes" id="UP000019364">
    <property type="component" value="Unassembled WGS sequence"/>
</dbReference>
<dbReference type="OrthoDB" id="2615416at2"/>
<dbReference type="AlphaFoldDB" id="W7YJP5"/>
<name>W7YJP5_9BACL</name>
<dbReference type="RefSeq" id="WP_036647712.1">
    <property type="nucleotide sequence ID" value="NZ_BAVZ01000004.1"/>
</dbReference>
<proteinExistence type="predicted"/>
<dbReference type="eggNOG" id="ENOG50305ZS">
    <property type="taxonomic scope" value="Bacteria"/>
</dbReference>
<evidence type="ECO:0000313" key="1">
    <source>
        <dbReference type="EMBL" id="GAF07908.1"/>
    </source>
</evidence>
<protein>
    <submittedName>
        <fullName evidence="1">Uncharacterized protein</fullName>
    </submittedName>
</protein>
<evidence type="ECO:0000313" key="2">
    <source>
        <dbReference type="Proteomes" id="UP000019364"/>
    </source>
</evidence>
<accession>W7YJP5</accession>
<sequence length="117" mass="13582">MILTVVKNRYEREWFDIEVPDDYPIIQLKNLLGMRIYGEPSKDGLQYILEGKFPEGQWFTIIDAQNVAKAGLREGSSIRIQRAYSTTEEEAPIYGRRSLFQNDFNGVNEHLNSEIPE</sequence>
<organism evidence="1 2">
    <name type="scientific">Paenibacillus pini JCM 16418</name>
    <dbReference type="NCBI Taxonomy" id="1236976"/>
    <lineage>
        <taxon>Bacteria</taxon>
        <taxon>Bacillati</taxon>
        <taxon>Bacillota</taxon>
        <taxon>Bacilli</taxon>
        <taxon>Bacillales</taxon>
        <taxon>Paenibacillaceae</taxon>
        <taxon>Paenibacillus</taxon>
    </lineage>
</organism>
<dbReference type="EMBL" id="BAVZ01000004">
    <property type="protein sequence ID" value="GAF07908.1"/>
    <property type="molecule type" value="Genomic_DNA"/>
</dbReference>
<gene>
    <name evidence="1" type="ORF">JCM16418_1941</name>
</gene>